<name>A0A089VKM9_IXORI</name>
<evidence type="ECO:0000313" key="9">
    <source>
        <dbReference type="EMBL" id="JAA71477.1"/>
    </source>
</evidence>
<evidence type="ECO:0000259" key="7">
    <source>
        <dbReference type="PROSITE" id="PS51378"/>
    </source>
</evidence>
<keyword evidence="4" id="KW-0044">Antibiotic</keyword>
<dbReference type="SUPFAM" id="SSF57095">
    <property type="entry name" value="Scorpion toxin-like"/>
    <property type="match status" value="1"/>
</dbReference>
<keyword evidence="2" id="KW-0964">Secreted</keyword>
<evidence type="ECO:0000256" key="6">
    <source>
        <dbReference type="SAM" id="SignalP"/>
    </source>
</evidence>
<dbReference type="EMBL" id="GADI01002331">
    <property type="protein sequence ID" value="JAA71477.1"/>
    <property type="molecule type" value="mRNA"/>
</dbReference>
<keyword evidence="3" id="KW-0929">Antimicrobial</keyword>
<dbReference type="InterPro" id="IPR036574">
    <property type="entry name" value="Scorpion_toxin-like_sf"/>
</dbReference>
<dbReference type="GO" id="GO:0042742">
    <property type="term" value="P:defense response to bacterium"/>
    <property type="evidence" value="ECO:0007669"/>
    <property type="project" value="UniProtKB-KW"/>
</dbReference>
<dbReference type="InterPro" id="IPR001542">
    <property type="entry name" value="Defensin_invertebrate/fungal"/>
</dbReference>
<feature type="domain" description="Invertebrate defensins family profile" evidence="7">
    <location>
        <begin position="39"/>
        <end position="75"/>
    </location>
</feature>
<dbReference type="EMBL" id="KM091274">
    <property type="protein sequence ID" value="AIR77175.1"/>
    <property type="molecule type" value="Genomic_DNA"/>
</dbReference>
<keyword evidence="5" id="KW-1015">Disulfide bond</keyword>
<reference evidence="8" key="2">
    <citation type="journal article" date="2014" name="Gene">
        <title>Identification and partial characterisation of new members of the Ixodes ricinus defensin family.</title>
        <authorList>
            <person name="Tonk M."/>
            <person name="Cabezas-Cruz A."/>
            <person name="Valdes J.J."/>
            <person name="Rego R.O."/>
            <person name="Rudenko N."/>
            <person name="Golovchenko M."/>
            <person name="Bell-Sakyi L."/>
            <person name="de la Fuente J."/>
            <person name="Grubhoffer L."/>
        </authorList>
    </citation>
    <scope>NUCLEOTIDE SEQUENCE</scope>
</reference>
<dbReference type="AlphaFoldDB" id="A0A089VKM9"/>
<keyword evidence="6" id="KW-0732">Signal</keyword>
<dbReference type="Gene3D" id="3.30.30.10">
    <property type="entry name" value="Knottin, scorpion toxin-like"/>
    <property type="match status" value="1"/>
</dbReference>
<organism evidence="8">
    <name type="scientific">Ixodes ricinus</name>
    <name type="common">Common tick</name>
    <name type="synonym">Acarus ricinus</name>
    <dbReference type="NCBI Taxonomy" id="34613"/>
    <lineage>
        <taxon>Eukaryota</taxon>
        <taxon>Metazoa</taxon>
        <taxon>Ecdysozoa</taxon>
        <taxon>Arthropoda</taxon>
        <taxon>Chelicerata</taxon>
        <taxon>Arachnida</taxon>
        <taxon>Acari</taxon>
        <taxon>Parasitiformes</taxon>
        <taxon>Ixodida</taxon>
        <taxon>Ixodoidea</taxon>
        <taxon>Ixodidae</taxon>
        <taxon>Ixodinae</taxon>
        <taxon>Ixodes</taxon>
    </lineage>
</organism>
<dbReference type="GO" id="GO:0005576">
    <property type="term" value="C:extracellular region"/>
    <property type="evidence" value="ECO:0007669"/>
    <property type="project" value="UniProtKB-SubCell"/>
</dbReference>
<sequence length="76" mass="8584">MKVLAVSLAFLLIAGLITTSLAENDEGGEKELVRVRRGGYYCPFRQDKCHRHCRSFGRKAGYCGNFLKRTCICVKK</sequence>
<evidence type="ECO:0000256" key="3">
    <source>
        <dbReference type="ARBA" id="ARBA00022529"/>
    </source>
</evidence>
<evidence type="ECO:0000256" key="5">
    <source>
        <dbReference type="ARBA" id="ARBA00023157"/>
    </source>
</evidence>
<reference evidence="9" key="1">
    <citation type="submission" date="2012-12" db="EMBL/GenBank/DDBJ databases">
        <title>Identification and characterization of a phenylalanine ammonia-lyase gene family in Isatis indigotica Fort.</title>
        <authorList>
            <person name="Liu Q."/>
            <person name="Chen J."/>
            <person name="Zhou X."/>
            <person name="Di P."/>
            <person name="Xiao Y."/>
            <person name="Xuan H."/>
            <person name="Zhang L."/>
            <person name="Chen W."/>
        </authorList>
    </citation>
    <scope>NUCLEOTIDE SEQUENCE</scope>
    <source>
        <tissue evidence="9">Salivary gland</tissue>
    </source>
</reference>
<dbReference type="SMR" id="A0A089VKM9"/>
<evidence type="ECO:0000256" key="4">
    <source>
        <dbReference type="ARBA" id="ARBA00023022"/>
    </source>
</evidence>
<accession>A0A089VKM9</accession>
<evidence type="ECO:0000313" key="8">
    <source>
        <dbReference type="EMBL" id="AIR77175.1"/>
    </source>
</evidence>
<protein>
    <submittedName>
        <fullName evidence="8">Defensin MT4</fullName>
    </submittedName>
    <submittedName>
        <fullName evidence="9">Putative defensin</fullName>
    </submittedName>
</protein>
<evidence type="ECO:0000256" key="2">
    <source>
        <dbReference type="ARBA" id="ARBA00022525"/>
    </source>
</evidence>
<dbReference type="PROSITE" id="PS51378">
    <property type="entry name" value="INVERT_DEFENSINS"/>
    <property type="match status" value="1"/>
</dbReference>
<feature type="chain" id="PRO_5010904583" evidence="6">
    <location>
        <begin position="23"/>
        <end position="76"/>
    </location>
</feature>
<feature type="signal peptide" evidence="6">
    <location>
        <begin position="1"/>
        <end position="22"/>
    </location>
</feature>
<proteinExistence type="evidence at transcript level"/>
<dbReference type="Pfam" id="PF01097">
    <property type="entry name" value="Defensin_2"/>
    <property type="match status" value="1"/>
</dbReference>
<evidence type="ECO:0000256" key="1">
    <source>
        <dbReference type="ARBA" id="ARBA00004613"/>
    </source>
</evidence>
<comment type="subcellular location">
    <subcellularLocation>
        <location evidence="1">Secreted</location>
    </subcellularLocation>
</comment>